<evidence type="ECO:0000256" key="1">
    <source>
        <dbReference type="ARBA" id="ARBA00003389"/>
    </source>
</evidence>
<feature type="signal peptide" evidence="12">
    <location>
        <begin position="1"/>
        <end position="18"/>
    </location>
</feature>
<dbReference type="OrthoDB" id="5311848at2759"/>
<evidence type="ECO:0000256" key="9">
    <source>
        <dbReference type="ARBA" id="ARBA00023180"/>
    </source>
</evidence>
<dbReference type="PANTHER" id="PTHR28012">
    <property type="entry name" value="NUCLEAR FUSION PROTEIN KAR5"/>
    <property type="match status" value="1"/>
</dbReference>
<accession>A0A4Q9M922</accession>
<keyword evidence="6 11" id="KW-0256">Endoplasmic reticulum</keyword>
<protein>
    <recommendedName>
        <fullName evidence="14">Nuclear fusion protein KAR5</fullName>
    </recommendedName>
</protein>
<dbReference type="Proteomes" id="UP000292957">
    <property type="component" value="Unassembled WGS sequence"/>
</dbReference>
<evidence type="ECO:0000256" key="2">
    <source>
        <dbReference type="ARBA" id="ARBA00010473"/>
    </source>
</evidence>
<evidence type="ECO:0000256" key="12">
    <source>
        <dbReference type="SAM" id="SignalP"/>
    </source>
</evidence>
<evidence type="ECO:0000256" key="6">
    <source>
        <dbReference type="ARBA" id="ARBA00022824"/>
    </source>
</evidence>
<evidence type="ECO:0000256" key="11">
    <source>
        <dbReference type="RuleBase" id="RU368082"/>
    </source>
</evidence>
<evidence type="ECO:0000256" key="5">
    <source>
        <dbReference type="ARBA" id="ARBA00022729"/>
    </source>
</evidence>
<keyword evidence="10 11" id="KW-0539">Nucleus</keyword>
<keyword evidence="9" id="KW-0325">Glycoprotein</keyword>
<reference evidence="13" key="1">
    <citation type="submission" date="2019-01" db="EMBL/GenBank/DDBJ databases">
        <title>Draft genome sequences of three monokaryotic isolates of the white-rot basidiomycete fungus Dichomitus squalens.</title>
        <authorList>
            <consortium name="DOE Joint Genome Institute"/>
            <person name="Lopez S.C."/>
            <person name="Andreopoulos B."/>
            <person name="Pangilinan J."/>
            <person name="Lipzen A."/>
            <person name="Riley R."/>
            <person name="Ahrendt S."/>
            <person name="Ng V."/>
            <person name="Barry K."/>
            <person name="Daum C."/>
            <person name="Grigoriev I.V."/>
            <person name="Hilden K.S."/>
            <person name="Makela M.R."/>
            <person name="de Vries R.P."/>
        </authorList>
    </citation>
    <scope>NUCLEOTIDE SEQUENCE [LARGE SCALE GENOMIC DNA]</scope>
    <source>
        <strain evidence="13">OM18370.1</strain>
    </source>
</reference>
<dbReference type="EMBL" id="ML143499">
    <property type="protein sequence ID" value="TBU23634.1"/>
    <property type="molecule type" value="Genomic_DNA"/>
</dbReference>
<evidence type="ECO:0008006" key="14">
    <source>
        <dbReference type="Google" id="ProtNLM"/>
    </source>
</evidence>
<dbReference type="PANTHER" id="PTHR28012:SF1">
    <property type="entry name" value="NUCLEAR FUSION PROTEIN KAR5"/>
    <property type="match status" value="1"/>
</dbReference>
<comment type="similarity">
    <text evidence="2 11">Belongs to the KAR5 family.</text>
</comment>
<dbReference type="AlphaFoldDB" id="A0A4Q9M922"/>
<feature type="chain" id="PRO_5020368264" description="Nuclear fusion protein KAR5" evidence="12">
    <location>
        <begin position="19"/>
        <end position="325"/>
    </location>
</feature>
<keyword evidence="8" id="KW-0472">Membrane</keyword>
<dbReference type="GO" id="GO:0048288">
    <property type="term" value="P:nuclear membrane fusion involved in karyogamy"/>
    <property type="evidence" value="ECO:0007669"/>
    <property type="project" value="UniProtKB-UniRule"/>
</dbReference>
<name>A0A4Q9M922_9APHY</name>
<keyword evidence="4" id="KW-0812">Transmembrane</keyword>
<keyword evidence="5 11" id="KW-0732">Signal</keyword>
<dbReference type="Pfam" id="PF04163">
    <property type="entry name" value="Tht1"/>
    <property type="match status" value="1"/>
</dbReference>
<dbReference type="GO" id="GO:0031965">
    <property type="term" value="C:nuclear membrane"/>
    <property type="evidence" value="ECO:0007669"/>
    <property type="project" value="UniProtKB-SubCell"/>
</dbReference>
<dbReference type="GO" id="GO:0005789">
    <property type="term" value="C:endoplasmic reticulum membrane"/>
    <property type="evidence" value="ECO:0007669"/>
    <property type="project" value="UniProtKB-SubCell"/>
</dbReference>
<evidence type="ECO:0000256" key="7">
    <source>
        <dbReference type="ARBA" id="ARBA00022989"/>
    </source>
</evidence>
<evidence type="ECO:0000256" key="4">
    <source>
        <dbReference type="ARBA" id="ARBA00022692"/>
    </source>
</evidence>
<sequence length="325" mass="35680">MIALATLTLITCLPVCCGFSWVYAPSRHEKSTGTPQRPLQNIDGRLPPEELAVILQGARSLDAYSKKSDCFRRAANAIQTRCSDLESDEDELVKAAISMTLCEIATAKHTSPPMECAPFESDSNGMYALHAESSGQCVLALSRSAQYWSSYSGYLREVAQLCFAFQRWNDIDVAKELYKNASIQTTDILRYMADREKHVEQAHEDSRSVVKAVLEQIRASSMTLGSASVVASENLGSLRGEISNQLGAIVSDVQERIALGHTRTVSKIDADVSGVINHLGATLHSMQLDLERTLAYHIGNAFDLVETQLLNVTRFMVRGFDASAK</sequence>
<keyword evidence="7" id="KW-1133">Transmembrane helix</keyword>
<evidence type="ECO:0000256" key="3">
    <source>
        <dbReference type="ARBA" id="ARBA00022459"/>
    </source>
</evidence>
<proteinExistence type="inferred from homology"/>
<dbReference type="GO" id="GO:0000742">
    <property type="term" value="P:karyogamy involved in conjugation with cellular fusion"/>
    <property type="evidence" value="ECO:0007669"/>
    <property type="project" value="UniProtKB-UniRule"/>
</dbReference>
<evidence type="ECO:0000313" key="13">
    <source>
        <dbReference type="EMBL" id="TBU23634.1"/>
    </source>
</evidence>
<comment type="function">
    <text evidence="1 11">Required for nuclear membrane fusion during karyogamy.</text>
</comment>
<evidence type="ECO:0000256" key="10">
    <source>
        <dbReference type="ARBA" id="ARBA00023242"/>
    </source>
</evidence>
<keyword evidence="3 11" id="KW-0415">Karyogamy</keyword>
<organism evidence="13">
    <name type="scientific">Dichomitus squalens</name>
    <dbReference type="NCBI Taxonomy" id="114155"/>
    <lineage>
        <taxon>Eukaryota</taxon>
        <taxon>Fungi</taxon>
        <taxon>Dikarya</taxon>
        <taxon>Basidiomycota</taxon>
        <taxon>Agaricomycotina</taxon>
        <taxon>Agaricomycetes</taxon>
        <taxon>Polyporales</taxon>
        <taxon>Polyporaceae</taxon>
        <taxon>Dichomitus</taxon>
    </lineage>
</organism>
<evidence type="ECO:0000256" key="8">
    <source>
        <dbReference type="ARBA" id="ARBA00023136"/>
    </source>
</evidence>
<gene>
    <name evidence="13" type="ORF">BD311DRAFT_67517</name>
</gene>
<dbReference type="InterPro" id="IPR007292">
    <property type="entry name" value="Nuclear_fusion_Kar5"/>
</dbReference>
<comment type="subcellular location">
    <subcellularLocation>
        <location evidence="11">Endoplasmic reticulum membrane</location>
    </subcellularLocation>
    <subcellularLocation>
        <location evidence="11">Nucleus membrane</location>
    </subcellularLocation>
</comment>